<keyword evidence="3" id="KW-1185">Reference proteome</keyword>
<dbReference type="Proteomes" id="UP000179807">
    <property type="component" value="Unassembled WGS sequence"/>
</dbReference>
<sequence>MNDDQDFEEDEVYDIDENENAEIDAILHMDFEKALQISRRQFEINDETYDEECHYEEQSQILTQQVFDNYYSEVSQISKEYLENADHYQTLWQDYCKNLVVKQREEASILEQKWREARALELSRQTEKAQTEFATARLLAMCKLYDNAIGVRDKVQNYLEQKKSPELKKLDRDFAAQYKKMTNRHFSEFQFLHRHLKSLLKTLRLKAEGMKKTAEANLEVEKARNTTMIIQAVAKDKVSQAARDKIIQNFSPRKTRAESRAMSQASPRRDDSRLSAAVSYSGNRSLIRH</sequence>
<dbReference type="RefSeq" id="XP_068361758.1">
    <property type="nucleotide sequence ID" value="XM_068502783.1"/>
</dbReference>
<dbReference type="AlphaFoldDB" id="A0A1J4KG47"/>
<evidence type="ECO:0000313" key="3">
    <source>
        <dbReference type="Proteomes" id="UP000179807"/>
    </source>
</evidence>
<evidence type="ECO:0000313" key="2">
    <source>
        <dbReference type="EMBL" id="OHT08622.1"/>
    </source>
</evidence>
<dbReference type="GeneID" id="94837487"/>
<protein>
    <submittedName>
        <fullName evidence="2">Uncharacterized protein</fullName>
    </submittedName>
</protein>
<proteinExistence type="predicted"/>
<dbReference type="VEuPathDB" id="TrichDB:TRFO_22809"/>
<accession>A0A1J4KG47</accession>
<name>A0A1J4KG47_9EUKA</name>
<feature type="compositionally biased region" description="Polar residues" evidence="1">
    <location>
        <begin position="278"/>
        <end position="289"/>
    </location>
</feature>
<organism evidence="2 3">
    <name type="scientific">Tritrichomonas foetus</name>
    <dbReference type="NCBI Taxonomy" id="1144522"/>
    <lineage>
        <taxon>Eukaryota</taxon>
        <taxon>Metamonada</taxon>
        <taxon>Parabasalia</taxon>
        <taxon>Tritrichomonadida</taxon>
        <taxon>Tritrichomonadidae</taxon>
        <taxon>Tritrichomonas</taxon>
    </lineage>
</organism>
<feature type="region of interest" description="Disordered" evidence="1">
    <location>
        <begin position="250"/>
        <end position="289"/>
    </location>
</feature>
<comment type="caution">
    <text evidence="2">The sequence shown here is derived from an EMBL/GenBank/DDBJ whole genome shotgun (WGS) entry which is preliminary data.</text>
</comment>
<reference evidence="2" key="1">
    <citation type="submission" date="2016-10" db="EMBL/GenBank/DDBJ databases">
        <authorList>
            <person name="Benchimol M."/>
            <person name="Almeida L.G."/>
            <person name="Vasconcelos A.T."/>
            <person name="Perreira-Neves A."/>
            <person name="Rosa I.A."/>
            <person name="Tasca T."/>
            <person name="Bogo M.R."/>
            <person name="de Souza W."/>
        </authorList>
    </citation>
    <scope>NUCLEOTIDE SEQUENCE [LARGE SCALE GENOMIC DNA]</scope>
    <source>
        <strain evidence="2">K</strain>
    </source>
</reference>
<gene>
    <name evidence="2" type="ORF">TRFO_22809</name>
</gene>
<evidence type="ECO:0000256" key="1">
    <source>
        <dbReference type="SAM" id="MobiDB-lite"/>
    </source>
</evidence>
<dbReference type="EMBL" id="MLAK01000662">
    <property type="protein sequence ID" value="OHT08622.1"/>
    <property type="molecule type" value="Genomic_DNA"/>
</dbReference>